<protein>
    <submittedName>
        <fullName evidence="1">Uncharacterized protein</fullName>
    </submittedName>
</protein>
<gene>
    <name evidence="1" type="ORF">MLAC_37460</name>
</gene>
<dbReference type="Proteomes" id="UP000466396">
    <property type="component" value="Chromosome"/>
</dbReference>
<organism evidence="1 2">
    <name type="scientific">Mycobacterium lacus</name>
    <dbReference type="NCBI Taxonomy" id="169765"/>
    <lineage>
        <taxon>Bacteria</taxon>
        <taxon>Bacillati</taxon>
        <taxon>Actinomycetota</taxon>
        <taxon>Actinomycetes</taxon>
        <taxon>Mycobacteriales</taxon>
        <taxon>Mycobacteriaceae</taxon>
        <taxon>Mycobacterium</taxon>
    </lineage>
</organism>
<dbReference type="AlphaFoldDB" id="A0A7I7NPB4"/>
<name>A0A7I7NPB4_9MYCO</name>
<proteinExistence type="predicted"/>
<evidence type="ECO:0000313" key="1">
    <source>
        <dbReference type="EMBL" id="BBX98452.1"/>
    </source>
</evidence>
<reference evidence="1 2" key="1">
    <citation type="journal article" date="2019" name="Emerg. Microbes Infect.">
        <title>Comprehensive subspecies identification of 175 nontuberculous mycobacteria species based on 7547 genomic profiles.</title>
        <authorList>
            <person name="Matsumoto Y."/>
            <person name="Kinjo T."/>
            <person name="Motooka D."/>
            <person name="Nabeya D."/>
            <person name="Jung N."/>
            <person name="Uechi K."/>
            <person name="Horii T."/>
            <person name="Iida T."/>
            <person name="Fujita J."/>
            <person name="Nakamura S."/>
        </authorList>
    </citation>
    <scope>NUCLEOTIDE SEQUENCE [LARGE SCALE GENOMIC DNA]</scope>
    <source>
        <strain evidence="1 2">JCM 15657</strain>
    </source>
</reference>
<keyword evidence="2" id="KW-1185">Reference proteome</keyword>
<dbReference type="KEGG" id="mlj:MLAC_37460"/>
<dbReference type="EMBL" id="AP022581">
    <property type="protein sequence ID" value="BBX98452.1"/>
    <property type="molecule type" value="Genomic_DNA"/>
</dbReference>
<accession>A0A7I7NPB4</accession>
<dbReference type="Gene3D" id="1.10.357.10">
    <property type="entry name" value="Tetracycline Repressor, domain 2"/>
    <property type="match status" value="1"/>
</dbReference>
<evidence type="ECO:0000313" key="2">
    <source>
        <dbReference type="Proteomes" id="UP000466396"/>
    </source>
</evidence>
<sequence length="76" mass="8056">MRRAAGSGQLSPILGALTEPRDALTVLIDAYVATSFANPELPAVYHTERVNLPPADRLLCCCITPSGRRSTRGSGC</sequence>